<organism evidence="2 3">
    <name type="scientific">Trichococcus flocculiformis</name>
    <dbReference type="NCBI Taxonomy" id="82803"/>
    <lineage>
        <taxon>Bacteria</taxon>
        <taxon>Bacillati</taxon>
        <taxon>Bacillota</taxon>
        <taxon>Bacilli</taxon>
        <taxon>Lactobacillales</taxon>
        <taxon>Carnobacteriaceae</taxon>
        <taxon>Trichococcus</taxon>
    </lineage>
</organism>
<feature type="transmembrane region" description="Helical" evidence="1">
    <location>
        <begin position="75"/>
        <end position="92"/>
    </location>
</feature>
<feature type="transmembrane region" description="Helical" evidence="1">
    <location>
        <begin position="143"/>
        <end position="166"/>
    </location>
</feature>
<sequence length="490" mass="56456">MQVNHPKLSGKDIFSFNFKHAYLIKNAILIVFVFLLMRVIGFENQVISFFIMFALAVFSYFYISIKNKDFFDFRAIFLAAWLVSFALNLIRLNSIYNELSLKTSIVLIVTPIMLLLGSFLYEIKHNNQTEEKVKPTKLMDGNLFFAISLLISVFILSCFVAEIIKIGELPYFSSDMNAYVTFYVSGLHQFVVLSYFITCLAIIYIHQYGVKWHSPKALVLIALSMVSYAIPILIVSRQLLLLQLFIMLFTLAFYHRKKSFQLFVAMVLCFGWAFVFLSGARNQSEEYLADVYTQSNVQEEDSSEVPSEDTETIVPTQHEVAFDLPPVLVTPYVYFSNSFQSFNNQVNHQKKHYYGISLLELPVKTWSKITGEDVELMDAYKREKARLQISPFLNTFGFVSDFYFDFGIIGVVVGMALYGYVLAWLKHKSLVSQNPFIIMLSGLFVYACLFSFFIPWLSNTTLQYTVVFLVLLAFWNTRTKNKVSETNSPI</sequence>
<protein>
    <submittedName>
        <fullName evidence="2">Oligosaccharide repeat unit polymerase</fullName>
    </submittedName>
</protein>
<feature type="transmembrane region" description="Helical" evidence="1">
    <location>
        <begin position="21"/>
        <end position="40"/>
    </location>
</feature>
<dbReference type="RefSeq" id="WP_276647236.1">
    <property type="nucleotide sequence ID" value="NZ_JAAZCD010000221.1"/>
</dbReference>
<feature type="transmembrane region" description="Helical" evidence="1">
    <location>
        <begin position="262"/>
        <end position="280"/>
    </location>
</feature>
<feature type="transmembrane region" description="Helical" evidence="1">
    <location>
        <begin position="217"/>
        <end position="234"/>
    </location>
</feature>
<dbReference type="EMBL" id="JAAZCD010000221">
    <property type="protein sequence ID" value="NLD32517.1"/>
    <property type="molecule type" value="Genomic_DNA"/>
</dbReference>
<dbReference type="NCBIfam" id="TIGR04370">
    <property type="entry name" value="glyco_rpt_poly"/>
    <property type="match status" value="2"/>
</dbReference>
<reference evidence="2 3" key="1">
    <citation type="journal article" date="2020" name="Biotechnol. Biofuels">
        <title>New insights from the biogas microbiome by comprehensive genome-resolved metagenomics of nearly 1600 species originating from multiple anaerobic digesters.</title>
        <authorList>
            <person name="Campanaro S."/>
            <person name="Treu L."/>
            <person name="Rodriguez-R L.M."/>
            <person name="Kovalovszki A."/>
            <person name="Ziels R.M."/>
            <person name="Maus I."/>
            <person name="Zhu X."/>
            <person name="Kougias P.G."/>
            <person name="Basile A."/>
            <person name="Luo G."/>
            <person name="Schluter A."/>
            <person name="Konstantinidis K.T."/>
            <person name="Angelidaki I."/>
        </authorList>
    </citation>
    <scope>NUCLEOTIDE SEQUENCE [LARGE SCALE GENOMIC DNA]</scope>
    <source>
        <strain evidence="2">AS07pgkLD_105</strain>
    </source>
</reference>
<gene>
    <name evidence="2" type="ORF">GX662_09750</name>
</gene>
<evidence type="ECO:0000256" key="1">
    <source>
        <dbReference type="SAM" id="Phobius"/>
    </source>
</evidence>
<comment type="caution">
    <text evidence="2">The sequence shown here is derived from an EMBL/GenBank/DDBJ whole genome shotgun (WGS) entry which is preliminary data.</text>
</comment>
<feature type="transmembrane region" description="Helical" evidence="1">
    <location>
        <begin position="436"/>
        <end position="455"/>
    </location>
</feature>
<feature type="transmembrane region" description="Helical" evidence="1">
    <location>
        <begin position="46"/>
        <end position="63"/>
    </location>
</feature>
<dbReference type="AlphaFoldDB" id="A0A847D7P0"/>
<accession>A0A847D7P0</accession>
<proteinExistence type="predicted"/>
<evidence type="ECO:0000313" key="3">
    <source>
        <dbReference type="Proteomes" id="UP000589373"/>
    </source>
</evidence>
<feature type="transmembrane region" description="Helical" evidence="1">
    <location>
        <begin position="104"/>
        <end position="123"/>
    </location>
</feature>
<feature type="transmembrane region" description="Helical" evidence="1">
    <location>
        <begin position="402"/>
        <end position="424"/>
    </location>
</feature>
<dbReference type="Proteomes" id="UP000589373">
    <property type="component" value="Unassembled WGS sequence"/>
</dbReference>
<feature type="transmembrane region" description="Helical" evidence="1">
    <location>
        <begin position="186"/>
        <end position="205"/>
    </location>
</feature>
<evidence type="ECO:0000313" key="2">
    <source>
        <dbReference type="EMBL" id="NLD32517.1"/>
    </source>
</evidence>
<keyword evidence="1" id="KW-0472">Membrane</keyword>
<keyword evidence="1" id="KW-0812">Transmembrane</keyword>
<name>A0A847D7P0_9LACT</name>
<keyword evidence="1" id="KW-1133">Transmembrane helix</keyword>